<feature type="non-terminal residue" evidence="1">
    <location>
        <position position="152"/>
    </location>
</feature>
<gene>
    <name evidence="1" type="ORF">S01H4_53818</name>
</gene>
<comment type="caution">
    <text evidence="1">The sequence shown here is derived from an EMBL/GenBank/DDBJ whole genome shotgun (WGS) entry which is preliminary data.</text>
</comment>
<reference evidence="1" key="1">
    <citation type="journal article" date="2014" name="Front. Microbiol.">
        <title>High frequency of phylogenetically diverse reductive dehalogenase-homologous genes in deep subseafloor sedimentary metagenomes.</title>
        <authorList>
            <person name="Kawai M."/>
            <person name="Futagami T."/>
            <person name="Toyoda A."/>
            <person name="Takaki Y."/>
            <person name="Nishi S."/>
            <person name="Hori S."/>
            <person name="Arai W."/>
            <person name="Tsubouchi T."/>
            <person name="Morono Y."/>
            <person name="Uchiyama I."/>
            <person name="Ito T."/>
            <person name="Fujiyama A."/>
            <person name="Inagaki F."/>
            <person name="Takami H."/>
        </authorList>
    </citation>
    <scope>NUCLEOTIDE SEQUENCE</scope>
    <source>
        <strain evidence="1">Expedition CK06-06</strain>
    </source>
</reference>
<dbReference type="EMBL" id="BART01030905">
    <property type="protein sequence ID" value="GAH08560.1"/>
    <property type="molecule type" value="Genomic_DNA"/>
</dbReference>
<sequence>MCYLLLPRKKWDGGDIAYRPATWAALARHLHPGGFIMAFASSRGWHRLAVAIEDAGLVIHPSIFGWVTGQGFPKATRIDTQVDKAAGAEREVVGPHPNDRKTHGAIPYGGKTGDGSGVVTAPATPLAQAWQGHRYGLQAMKPALEPIIVAQV</sequence>
<protein>
    <recommendedName>
        <fullName evidence="2">DNA methylase N-4/N-6 domain-containing protein</fullName>
    </recommendedName>
</protein>
<evidence type="ECO:0000313" key="1">
    <source>
        <dbReference type="EMBL" id="GAH08560.1"/>
    </source>
</evidence>
<evidence type="ECO:0008006" key="2">
    <source>
        <dbReference type="Google" id="ProtNLM"/>
    </source>
</evidence>
<dbReference type="AlphaFoldDB" id="X1DJW2"/>
<name>X1DJW2_9ZZZZ</name>
<accession>X1DJW2</accession>
<proteinExistence type="predicted"/>
<organism evidence="1">
    <name type="scientific">marine sediment metagenome</name>
    <dbReference type="NCBI Taxonomy" id="412755"/>
    <lineage>
        <taxon>unclassified sequences</taxon>
        <taxon>metagenomes</taxon>
        <taxon>ecological metagenomes</taxon>
    </lineage>
</organism>